<sequence>MRRLLWQKRPDSLIARGFAGWRYAYPAYKTILTGPVSETQPGFLLDSRSEYIRTNDRQHAAGQITTSGAG</sequence>
<gene>
    <name evidence="1" type="ORF">C8256_00825</name>
</gene>
<keyword evidence="2" id="KW-1185">Reference proteome</keyword>
<comment type="caution">
    <text evidence="1">The sequence shown here is derived from an EMBL/GenBank/DDBJ whole genome shotgun (WGS) entry which is preliminary data.</text>
</comment>
<organism evidence="1 2">
    <name type="scientific">Kluyvera genomosp. 2</name>
    <dbReference type="NCBI Taxonomy" id="2774054"/>
    <lineage>
        <taxon>Bacteria</taxon>
        <taxon>Pseudomonadati</taxon>
        <taxon>Pseudomonadota</taxon>
        <taxon>Gammaproteobacteria</taxon>
        <taxon>Enterobacterales</taxon>
        <taxon>Enterobacteriaceae</taxon>
        <taxon>Kluyvera</taxon>
    </lineage>
</organism>
<reference evidence="1 2" key="1">
    <citation type="submission" date="2018-03" db="EMBL/GenBank/DDBJ databases">
        <title>First report of an OXA-48+CTX-M-M-producing Kluyvera ascorbata clone recovered from patients admitted in a University Hospital in Madrid, Spain.</title>
        <authorList>
            <person name="Hernandez-Garcia M."/>
            <person name="Leon-Sampedro R."/>
            <person name="Perez-Viso B."/>
            <person name="Morosini M.I."/>
            <person name="Lopez-Fresnena N."/>
            <person name="Coque T.M."/>
            <person name="Bonten M."/>
            <person name="Malhotra-Kumar S."/>
            <person name="Ruiz-Garbajosa P."/>
            <person name="Canton R."/>
        </authorList>
    </citation>
    <scope>NUCLEOTIDE SEQUENCE [LARGE SCALE GENOMIC DNA]</scope>
    <source>
        <strain evidence="1 2">KA2</strain>
    </source>
</reference>
<dbReference type="EMBL" id="PYHO01000001">
    <property type="protein sequence ID" value="PSR48572.1"/>
    <property type="molecule type" value="Genomic_DNA"/>
</dbReference>
<proteinExistence type="predicted"/>
<dbReference type="AlphaFoldDB" id="A0A2T2Y7R0"/>
<evidence type="ECO:0000313" key="1">
    <source>
        <dbReference type="EMBL" id="PSR48572.1"/>
    </source>
</evidence>
<protein>
    <submittedName>
        <fullName evidence="1">Uncharacterized protein</fullName>
    </submittedName>
</protein>
<accession>A0A2T2Y7R0</accession>
<dbReference type="Proteomes" id="UP000240892">
    <property type="component" value="Unassembled WGS sequence"/>
</dbReference>
<name>A0A2T2Y7R0_9ENTR</name>
<evidence type="ECO:0000313" key="2">
    <source>
        <dbReference type="Proteomes" id="UP000240892"/>
    </source>
</evidence>